<dbReference type="SUPFAM" id="SSF143422">
    <property type="entry name" value="Transposase IS200-like"/>
    <property type="match status" value="1"/>
</dbReference>
<protein>
    <recommendedName>
        <fullName evidence="1">Transposase IS200-like domain-containing protein</fullName>
    </recommendedName>
</protein>
<evidence type="ECO:0000313" key="2">
    <source>
        <dbReference type="EMBL" id="EON76354.1"/>
    </source>
</evidence>
<evidence type="ECO:0000259" key="1">
    <source>
        <dbReference type="SMART" id="SM01321"/>
    </source>
</evidence>
<dbReference type="GO" id="GO:0006313">
    <property type="term" value="P:DNA transposition"/>
    <property type="evidence" value="ECO:0007669"/>
    <property type="project" value="InterPro"/>
</dbReference>
<dbReference type="Proteomes" id="UP000013909">
    <property type="component" value="Unassembled WGS sequence"/>
</dbReference>
<dbReference type="SMART" id="SM01321">
    <property type="entry name" value="Y1_Tnp"/>
    <property type="match status" value="1"/>
</dbReference>
<accession>R7ZQR6</accession>
<dbReference type="InterPro" id="IPR002686">
    <property type="entry name" value="Transposase_17"/>
</dbReference>
<name>R7ZQR6_9BACT</name>
<dbReference type="InterPro" id="IPR036515">
    <property type="entry name" value="Transposase_17_sf"/>
</dbReference>
<reference evidence="2 3" key="1">
    <citation type="submission" date="2013-02" db="EMBL/GenBank/DDBJ databases">
        <title>A novel strain isolated from Lonar lake, Maharashtra, India.</title>
        <authorList>
            <person name="Singh A."/>
        </authorList>
    </citation>
    <scope>NUCLEOTIDE SEQUENCE [LARGE SCALE GENOMIC DNA]</scope>
    <source>
        <strain evidence="2 3">AK24</strain>
    </source>
</reference>
<dbReference type="Gene3D" id="3.30.70.1290">
    <property type="entry name" value="Transposase IS200-like"/>
    <property type="match status" value="1"/>
</dbReference>
<dbReference type="PANTHER" id="PTHR36966">
    <property type="entry name" value="REP-ASSOCIATED TYROSINE TRANSPOSASE"/>
    <property type="match status" value="1"/>
</dbReference>
<dbReference type="EMBL" id="AQHR01000088">
    <property type="protein sequence ID" value="EON76354.1"/>
    <property type="molecule type" value="Genomic_DNA"/>
</dbReference>
<dbReference type="AlphaFoldDB" id="R7ZQR6"/>
<dbReference type="OrthoDB" id="9794403at2"/>
<comment type="caution">
    <text evidence="2">The sequence shown here is derived from an EMBL/GenBank/DDBJ whole genome shotgun (WGS) entry which is preliminary data.</text>
</comment>
<organism evidence="2 3">
    <name type="scientific">Lunatimonas lonarensis</name>
    <dbReference type="NCBI Taxonomy" id="1232681"/>
    <lineage>
        <taxon>Bacteria</taxon>
        <taxon>Pseudomonadati</taxon>
        <taxon>Bacteroidota</taxon>
        <taxon>Cytophagia</taxon>
        <taxon>Cytophagales</taxon>
        <taxon>Cyclobacteriaceae</taxon>
    </lineage>
</organism>
<sequence length="187" mass="21403">MERYQNKYRVASARASWWDYSWAGAYFITICTQNRFHYLGEINHQKMVLSPVGVLADVFWYEIPKHAPNVELGSFVIMPNHMHGILIINPPKLSDLSKSGGDVGVGVEPNIGAKRFQNPGKNTVSSIVGSYKSAVTRHANRLGFEFGWQSRFHDHIIRSDADYQRINDYIETNPIKWASDKFNSNQR</sequence>
<keyword evidence="3" id="KW-1185">Reference proteome</keyword>
<dbReference type="PATRIC" id="fig|1288963.3.peg.3474"/>
<dbReference type="InterPro" id="IPR052715">
    <property type="entry name" value="RAYT_transposase"/>
</dbReference>
<gene>
    <name evidence="2" type="ORF">ADIS_3482</name>
</gene>
<dbReference type="GO" id="GO:0043565">
    <property type="term" value="F:sequence-specific DNA binding"/>
    <property type="evidence" value="ECO:0007669"/>
    <property type="project" value="TreeGrafter"/>
</dbReference>
<dbReference type="STRING" id="1232681.ADIS_3482"/>
<proteinExistence type="predicted"/>
<evidence type="ECO:0000313" key="3">
    <source>
        <dbReference type="Proteomes" id="UP000013909"/>
    </source>
</evidence>
<feature type="domain" description="Transposase IS200-like" evidence="1">
    <location>
        <begin position="21"/>
        <end position="173"/>
    </location>
</feature>
<dbReference type="PANTHER" id="PTHR36966:SF1">
    <property type="entry name" value="REP-ASSOCIATED TYROSINE TRANSPOSASE"/>
    <property type="match status" value="1"/>
</dbReference>
<dbReference type="RefSeq" id="WP_010855615.1">
    <property type="nucleotide sequence ID" value="NZ_AQHR01000088.1"/>
</dbReference>
<dbReference type="GO" id="GO:0004803">
    <property type="term" value="F:transposase activity"/>
    <property type="evidence" value="ECO:0007669"/>
    <property type="project" value="InterPro"/>
</dbReference>